<dbReference type="InterPro" id="IPR000182">
    <property type="entry name" value="GNAT_dom"/>
</dbReference>
<dbReference type="OrthoDB" id="6293260at2"/>
<reference evidence="2 3" key="1">
    <citation type="submission" date="2016-12" db="EMBL/GenBank/DDBJ databases">
        <title>Diversity of luminous bacteria.</title>
        <authorList>
            <person name="Yoshizawa S."/>
            <person name="Kogure K."/>
        </authorList>
    </citation>
    <scope>NUCLEOTIDE SEQUENCE [LARGE SCALE GENOMIC DNA]</scope>
    <source>
        <strain evidence="2 3">ATCC 33715</strain>
    </source>
</reference>
<organism evidence="2 3">
    <name type="scientific">Aliivibrio sifiae</name>
    <dbReference type="NCBI Taxonomy" id="566293"/>
    <lineage>
        <taxon>Bacteria</taxon>
        <taxon>Pseudomonadati</taxon>
        <taxon>Pseudomonadota</taxon>
        <taxon>Gammaproteobacteria</taxon>
        <taxon>Vibrionales</taxon>
        <taxon>Vibrionaceae</taxon>
        <taxon>Aliivibrio</taxon>
    </lineage>
</organism>
<evidence type="ECO:0000259" key="1">
    <source>
        <dbReference type="PROSITE" id="PS51186"/>
    </source>
</evidence>
<gene>
    <name evidence="2" type="ORF">BTO22_13375</name>
</gene>
<proteinExistence type="predicted"/>
<evidence type="ECO:0000313" key="3">
    <source>
        <dbReference type="Proteomes" id="UP000239263"/>
    </source>
</evidence>
<dbReference type="Gene3D" id="3.40.630.30">
    <property type="match status" value="1"/>
</dbReference>
<feature type="domain" description="N-acetyltransferase" evidence="1">
    <location>
        <begin position="38"/>
        <end position="176"/>
    </location>
</feature>
<dbReference type="PROSITE" id="PS51186">
    <property type="entry name" value="GNAT"/>
    <property type="match status" value="1"/>
</dbReference>
<dbReference type="SUPFAM" id="SSF55729">
    <property type="entry name" value="Acyl-CoA N-acyltransferases (Nat)"/>
    <property type="match status" value="1"/>
</dbReference>
<name>A0A2S7X2Q2_9GAMM</name>
<protein>
    <recommendedName>
        <fullName evidence="1">N-acetyltransferase domain-containing protein</fullName>
    </recommendedName>
</protein>
<sequence length="176" mass="19287">MINSSKLKSIAFTTTRLEVANVDSCLVSGLMKSQLLSEIVSLLSPSVVESLPPYFHDINTELDAEVWLLKMVAESHLFSVKRKGLEPIIGFVFLYESDNATAHLGYLLAESSWHQGYGSELLFGLLKNCRDNQLVEKIIGGVDIGNVVSAKLLEKVGFVATQEGGNGVIFYECMLS</sequence>
<dbReference type="InterPro" id="IPR051531">
    <property type="entry name" value="N-acetyltransferase"/>
</dbReference>
<dbReference type="GO" id="GO:0016747">
    <property type="term" value="F:acyltransferase activity, transferring groups other than amino-acyl groups"/>
    <property type="evidence" value="ECO:0007669"/>
    <property type="project" value="InterPro"/>
</dbReference>
<accession>A0A2S7X2Q2</accession>
<dbReference type="RefSeq" id="WP_105055950.1">
    <property type="nucleotide sequence ID" value="NZ_CAWNRT010000002.1"/>
</dbReference>
<dbReference type="EMBL" id="MSCO01000002">
    <property type="protein sequence ID" value="PQJ84507.1"/>
    <property type="molecule type" value="Genomic_DNA"/>
</dbReference>
<dbReference type="Pfam" id="PF13302">
    <property type="entry name" value="Acetyltransf_3"/>
    <property type="match status" value="1"/>
</dbReference>
<dbReference type="InterPro" id="IPR016181">
    <property type="entry name" value="Acyl_CoA_acyltransferase"/>
</dbReference>
<comment type="caution">
    <text evidence="2">The sequence shown here is derived from an EMBL/GenBank/DDBJ whole genome shotgun (WGS) entry which is preliminary data.</text>
</comment>
<dbReference type="PANTHER" id="PTHR43792">
    <property type="entry name" value="GNAT FAMILY, PUTATIVE (AFU_ORTHOLOGUE AFUA_3G00765)-RELATED-RELATED"/>
    <property type="match status" value="1"/>
</dbReference>
<dbReference type="PANTHER" id="PTHR43792:SF1">
    <property type="entry name" value="N-ACETYLTRANSFERASE DOMAIN-CONTAINING PROTEIN"/>
    <property type="match status" value="1"/>
</dbReference>
<dbReference type="Proteomes" id="UP000239263">
    <property type="component" value="Unassembled WGS sequence"/>
</dbReference>
<evidence type="ECO:0000313" key="2">
    <source>
        <dbReference type="EMBL" id="PQJ84507.1"/>
    </source>
</evidence>
<dbReference type="AlphaFoldDB" id="A0A2S7X2Q2"/>